<evidence type="ECO:0000313" key="3">
    <source>
        <dbReference type="EMBL" id="QGX97818.1"/>
    </source>
</evidence>
<dbReference type="Proteomes" id="UP000428330">
    <property type="component" value="Chromosome"/>
</dbReference>
<dbReference type="EMBL" id="CP034348">
    <property type="protein sequence ID" value="QGX97818.1"/>
    <property type="molecule type" value="Genomic_DNA"/>
</dbReference>
<accession>A0A6I6IYX1</accession>
<sequence length="173" mass="19202">MFKRFITPLVAGAVALTLYAAPVQAGPGEDRQQGLDTYQTWQHDSVTSRKAWKRNGELRKSKRRGERGQFRKGKKRDRWQQAQVNRKARRANGGAVRSADVGGHPGSFTQILSGYDLPDYVGGYNQPPDNGSGGLTRILNEYDLPDYIGGYNQPLNNGGASIRDYIGDVNVYQ</sequence>
<organism evidence="3 4">
    <name type="scientific">Roseovarius faecimaris</name>
    <dbReference type="NCBI Taxonomy" id="2494550"/>
    <lineage>
        <taxon>Bacteria</taxon>
        <taxon>Pseudomonadati</taxon>
        <taxon>Pseudomonadota</taxon>
        <taxon>Alphaproteobacteria</taxon>
        <taxon>Rhodobacterales</taxon>
        <taxon>Roseobacteraceae</taxon>
        <taxon>Roseovarius</taxon>
    </lineage>
</organism>
<evidence type="ECO:0000256" key="2">
    <source>
        <dbReference type="SAM" id="SignalP"/>
    </source>
</evidence>
<feature type="signal peptide" evidence="2">
    <location>
        <begin position="1"/>
        <end position="25"/>
    </location>
</feature>
<proteinExistence type="predicted"/>
<dbReference type="RefSeq" id="WP_157706453.1">
    <property type="nucleotide sequence ID" value="NZ_CP034348.1"/>
</dbReference>
<dbReference type="AlphaFoldDB" id="A0A6I6IYX1"/>
<reference evidence="4" key="1">
    <citation type="submission" date="2018-12" db="EMBL/GenBank/DDBJ databases">
        <title>Complete genome sequence of Roseovarius sp. MME-070.</title>
        <authorList>
            <person name="Nam Y.-D."/>
            <person name="Kang J."/>
            <person name="Chung W.-H."/>
            <person name="Park Y.S."/>
        </authorList>
    </citation>
    <scope>NUCLEOTIDE SEQUENCE [LARGE SCALE GENOMIC DNA]</scope>
    <source>
        <strain evidence="4">MME-070</strain>
    </source>
</reference>
<feature type="region of interest" description="Disordered" evidence="1">
    <location>
        <begin position="49"/>
        <end position="102"/>
    </location>
</feature>
<name>A0A6I6IYX1_9RHOB</name>
<gene>
    <name evidence="3" type="ORF">EI983_05830</name>
</gene>
<keyword evidence="4" id="KW-1185">Reference proteome</keyword>
<protein>
    <submittedName>
        <fullName evidence="3">Uncharacterized protein</fullName>
    </submittedName>
</protein>
<feature type="chain" id="PRO_5026235570" evidence="2">
    <location>
        <begin position="26"/>
        <end position="173"/>
    </location>
</feature>
<feature type="compositionally biased region" description="Basic residues" evidence="1">
    <location>
        <begin position="60"/>
        <end position="77"/>
    </location>
</feature>
<evidence type="ECO:0000313" key="4">
    <source>
        <dbReference type="Proteomes" id="UP000428330"/>
    </source>
</evidence>
<dbReference type="KEGG" id="rom:EI983_05830"/>
<keyword evidence="2" id="KW-0732">Signal</keyword>
<evidence type="ECO:0000256" key="1">
    <source>
        <dbReference type="SAM" id="MobiDB-lite"/>
    </source>
</evidence>